<evidence type="ECO:0000313" key="1">
    <source>
        <dbReference type="EMBL" id="MBS2546670.1"/>
    </source>
</evidence>
<evidence type="ECO:0008006" key="3">
    <source>
        <dbReference type="Google" id="ProtNLM"/>
    </source>
</evidence>
<gene>
    <name evidence="1" type="ORF">KGQ19_07300</name>
</gene>
<name>A0ABS5KKV7_9ACTN</name>
<keyword evidence="2" id="KW-1185">Reference proteome</keyword>
<proteinExistence type="predicted"/>
<evidence type="ECO:0000313" key="2">
    <source>
        <dbReference type="Proteomes" id="UP000730482"/>
    </source>
</evidence>
<organism evidence="1 2">
    <name type="scientific">Catenulispora pinistramenti</name>
    <dbReference type="NCBI Taxonomy" id="2705254"/>
    <lineage>
        <taxon>Bacteria</taxon>
        <taxon>Bacillati</taxon>
        <taxon>Actinomycetota</taxon>
        <taxon>Actinomycetes</taxon>
        <taxon>Catenulisporales</taxon>
        <taxon>Catenulisporaceae</taxon>
        <taxon>Catenulispora</taxon>
    </lineage>
</organism>
<reference evidence="1 2" key="1">
    <citation type="submission" date="2020-02" db="EMBL/GenBank/DDBJ databases">
        <title>Acidophilic actinobacteria isolated from forest soil.</title>
        <authorList>
            <person name="Golinska P."/>
        </authorList>
    </citation>
    <scope>NUCLEOTIDE SEQUENCE [LARGE SCALE GENOMIC DNA]</scope>
    <source>
        <strain evidence="1 2">NL8</strain>
    </source>
</reference>
<comment type="caution">
    <text evidence="1">The sequence shown here is derived from an EMBL/GenBank/DDBJ whole genome shotgun (WGS) entry which is preliminary data.</text>
</comment>
<sequence>MEIAQLPAQGYRGADTFSVALIDGAESFDVLMRAFGRVEAEHRGQGRCFLTLDDLDQCLYTSEHSRSMYGLDEGVAYPAEDTPEVLTAYEVARFQAGAAALRDPVRTVPWDSVCGSLVLEPSDVDALVTLNRNPGVVVGDRHVVQCLPTDDGTDLLAGIPNGYFFGDWTPFDCHSVARRLSERHGYVLFGIGAATLGFRSVSGAGERDWDALIADLQELYGEQGSSAWAGLVPTLHESRMLLLGYADQFAELVVEG</sequence>
<dbReference type="Proteomes" id="UP000730482">
    <property type="component" value="Unassembled WGS sequence"/>
</dbReference>
<dbReference type="RefSeq" id="WP_212008315.1">
    <property type="nucleotide sequence ID" value="NZ_JAAFYZ010000016.1"/>
</dbReference>
<accession>A0ABS5KKV7</accession>
<protein>
    <recommendedName>
        <fullName evidence="3">DUF4253 domain-containing protein</fullName>
    </recommendedName>
</protein>
<dbReference type="EMBL" id="JAAFYZ010000016">
    <property type="protein sequence ID" value="MBS2546670.1"/>
    <property type="molecule type" value="Genomic_DNA"/>
</dbReference>